<evidence type="ECO:0000313" key="1">
    <source>
        <dbReference type="EMBL" id="VAX34332.1"/>
    </source>
</evidence>
<sequence>MLNFFSYGIDSFRNMINDANPLSIQALKTGRI</sequence>
<protein>
    <submittedName>
        <fullName evidence="1">Uncharacterized protein</fullName>
    </submittedName>
</protein>
<reference evidence="1" key="1">
    <citation type="submission" date="2018-06" db="EMBL/GenBank/DDBJ databases">
        <authorList>
            <person name="Zhirakovskaya E."/>
        </authorList>
    </citation>
    <scope>NUCLEOTIDE SEQUENCE</scope>
</reference>
<proteinExistence type="predicted"/>
<gene>
    <name evidence="1" type="ORF">MNBD_NITROSPIRAE03-389</name>
</gene>
<dbReference type="AlphaFoldDB" id="A0A3B1D0S1"/>
<name>A0A3B1D0S1_9ZZZZ</name>
<organism evidence="1">
    <name type="scientific">hydrothermal vent metagenome</name>
    <dbReference type="NCBI Taxonomy" id="652676"/>
    <lineage>
        <taxon>unclassified sequences</taxon>
        <taxon>metagenomes</taxon>
        <taxon>ecological metagenomes</taxon>
    </lineage>
</organism>
<feature type="non-terminal residue" evidence="1">
    <location>
        <position position="32"/>
    </location>
</feature>
<accession>A0A3B1D0S1</accession>
<dbReference type="EMBL" id="UOGI01000293">
    <property type="protein sequence ID" value="VAX34332.1"/>
    <property type="molecule type" value="Genomic_DNA"/>
</dbReference>